<reference evidence="1" key="1">
    <citation type="journal article" date="2014" name="Int. J. Syst. Evol. Microbiol.">
        <title>Complete genome sequence of Corynebacterium casei LMG S-19264T (=DSM 44701T), isolated from a smear-ripened cheese.</title>
        <authorList>
            <consortium name="US DOE Joint Genome Institute (JGI-PGF)"/>
            <person name="Walter F."/>
            <person name="Albersmeier A."/>
            <person name="Kalinowski J."/>
            <person name="Ruckert C."/>
        </authorList>
    </citation>
    <scope>NUCLEOTIDE SEQUENCE</scope>
    <source>
        <strain evidence="1">KCTC 32422</strain>
    </source>
</reference>
<dbReference type="Proteomes" id="UP000634139">
    <property type="component" value="Unassembled WGS sequence"/>
</dbReference>
<protein>
    <submittedName>
        <fullName evidence="1">Uncharacterized protein</fullName>
    </submittedName>
</protein>
<reference evidence="1" key="2">
    <citation type="submission" date="2020-09" db="EMBL/GenBank/DDBJ databases">
        <authorList>
            <person name="Sun Q."/>
            <person name="Kim S."/>
        </authorList>
    </citation>
    <scope>NUCLEOTIDE SEQUENCE</scope>
    <source>
        <strain evidence="1">KCTC 32422</strain>
    </source>
</reference>
<gene>
    <name evidence="1" type="ORF">GCM10011617_11690</name>
</gene>
<keyword evidence="2" id="KW-1185">Reference proteome</keyword>
<dbReference type="AlphaFoldDB" id="A0A918RD62"/>
<comment type="caution">
    <text evidence="1">The sequence shown here is derived from an EMBL/GenBank/DDBJ whole genome shotgun (WGS) entry which is preliminary data.</text>
</comment>
<sequence length="66" mass="7795">MAMDQYRAWVRVQPTGTDTVVVDAYTEEEARQYCESLHGVGCIIFMARRKPEFVEAERKREREARQ</sequence>
<name>A0A918RD62_9SPHN</name>
<organism evidence="1 2">
    <name type="scientific">Novosphingobium arvoryzae</name>
    <dbReference type="NCBI Taxonomy" id="1256514"/>
    <lineage>
        <taxon>Bacteria</taxon>
        <taxon>Pseudomonadati</taxon>
        <taxon>Pseudomonadota</taxon>
        <taxon>Alphaproteobacteria</taxon>
        <taxon>Sphingomonadales</taxon>
        <taxon>Sphingomonadaceae</taxon>
        <taxon>Novosphingobium</taxon>
    </lineage>
</organism>
<evidence type="ECO:0000313" key="1">
    <source>
        <dbReference type="EMBL" id="GGZ93480.1"/>
    </source>
</evidence>
<dbReference type="EMBL" id="BMZD01000002">
    <property type="protein sequence ID" value="GGZ93480.1"/>
    <property type="molecule type" value="Genomic_DNA"/>
</dbReference>
<proteinExistence type="predicted"/>
<accession>A0A918RD62</accession>
<evidence type="ECO:0000313" key="2">
    <source>
        <dbReference type="Proteomes" id="UP000634139"/>
    </source>
</evidence>